<reference evidence="2" key="1">
    <citation type="submission" date="2022-08" db="UniProtKB">
        <authorList>
            <consortium name="EnsemblMetazoa"/>
        </authorList>
    </citation>
    <scope>IDENTIFICATION</scope>
    <source>
        <strain evidence="2">EBRO</strain>
    </source>
</reference>
<dbReference type="STRING" id="41427.A0A182IXB9"/>
<dbReference type="VEuPathDB" id="VectorBase:AATE007289"/>
<name>A0A182IXB9_ANOAO</name>
<accession>A0A182IXB9</accession>
<dbReference type="AlphaFoldDB" id="A0A182IXB9"/>
<feature type="compositionally biased region" description="Polar residues" evidence="1">
    <location>
        <begin position="92"/>
        <end position="103"/>
    </location>
</feature>
<dbReference type="EnsemblMetazoa" id="AATE007289-RA">
    <property type="protein sequence ID" value="AATE007289-PA.1"/>
    <property type="gene ID" value="AATE007289"/>
</dbReference>
<evidence type="ECO:0000313" key="2">
    <source>
        <dbReference type="EnsemblMetazoa" id="AATE007289-PA.1"/>
    </source>
</evidence>
<protein>
    <submittedName>
        <fullName evidence="2">Uncharacterized protein</fullName>
    </submittedName>
</protein>
<evidence type="ECO:0000256" key="1">
    <source>
        <dbReference type="SAM" id="MobiDB-lite"/>
    </source>
</evidence>
<organism evidence="2">
    <name type="scientific">Anopheles atroparvus</name>
    <name type="common">European mosquito</name>
    <dbReference type="NCBI Taxonomy" id="41427"/>
    <lineage>
        <taxon>Eukaryota</taxon>
        <taxon>Metazoa</taxon>
        <taxon>Ecdysozoa</taxon>
        <taxon>Arthropoda</taxon>
        <taxon>Hexapoda</taxon>
        <taxon>Insecta</taxon>
        <taxon>Pterygota</taxon>
        <taxon>Neoptera</taxon>
        <taxon>Endopterygota</taxon>
        <taxon>Diptera</taxon>
        <taxon>Nematocera</taxon>
        <taxon>Culicoidea</taxon>
        <taxon>Culicidae</taxon>
        <taxon>Anophelinae</taxon>
        <taxon>Anopheles</taxon>
    </lineage>
</organism>
<sequence>MRRTKRVKPKLKRHIEDVPFYKFNHGKNELPLDPARVFVEEQIGKIHSTKSSCFSKDYSLHQCPRGDGTAMPDLLAPVKRTFLPPEAPPRPSTSKVRCQDDASNNRVPLEHREKDTTDRMIDTYKRFRLKIFHDLALTKPALSGNEFFRRYGRATEDGRRKLPALWRKKRPKKFHFDEFAYRTPEENEEALRRIQKHLDKMIAKSIREAEKRRLEKEEQERRPQFCTSSKGKTVYQAKNKKKRLSNEQFIKKLKNSESMKLKYLQALLPVHPDEQKCRILSRYERNFQQAMSCFDEAMKQRTLNILDELDVRKIEHYPSHLIKKILPRIDKRTGYLNQAYKFILEEEKLWPNIYPEVILMDYLFDPDHGVQRDQAVYFVILLMDLQEDYRYHVKRAFLRYILRSEEVRSRLELTVEPPEFPMAPMIAPVPWKCSIQLAKNRLEEVLMINHPVLQAINMLWHKLYSNLLVVDSSKFYHTDIPMHADKITEMIHNSCRITRDVTELIVVARVAHCEVHFPFYLFRRF</sequence>
<proteinExistence type="predicted"/>
<feature type="region of interest" description="Disordered" evidence="1">
    <location>
        <begin position="82"/>
        <end position="103"/>
    </location>
</feature>